<sequence>MAPDLIDGRGKDRRIRGCGQQQCLVCLTQPQVAPPESSRLTRRFVSFVVAVCTRSVIATDRLGWSTRSFPCAQDALLMLFSW</sequence>
<evidence type="ECO:0000313" key="1">
    <source>
        <dbReference type="EMBL" id="CEL57525.1"/>
    </source>
</evidence>
<accession>A0A0B7FIR4</accession>
<name>A0A0B7FIR4_THACB</name>
<organism evidence="1 2">
    <name type="scientific">Thanatephorus cucumeris (strain AG1-IB / isolate 7/3/14)</name>
    <name type="common">Lettuce bottom rot fungus</name>
    <name type="synonym">Rhizoctonia solani</name>
    <dbReference type="NCBI Taxonomy" id="1108050"/>
    <lineage>
        <taxon>Eukaryota</taxon>
        <taxon>Fungi</taxon>
        <taxon>Dikarya</taxon>
        <taxon>Basidiomycota</taxon>
        <taxon>Agaricomycotina</taxon>
        <taxon>Agaricomycetes</taxon>
        <taxon>Cantharellales</taxon>
        <taxon>Ceratobasidiaceae</taxon>
        <taxon>Rhizoctonia</taxon>
        <taxon>Rhizoctonia solani AG-1</taxon>
    </lineage>
</organism>
<keyword evidence="2" id="KW-1185">Reference proteome</keyword>
<dbReference type="Proteomes" id="UP000059188">
    <property type="component" value="Unassembled WGS sequence"/>
</dbReference>
<evidence type="ECO:0000313" key="2">
    <source>
        <dbReference type="Proteomes" id="UP000059188"/>
    </source>
</evidence>
<proteinExistence type="predicted"/>
<dbReference type="AlphaFoldDB" id="A0A0B7FIR4"/>
<gene>
    <name evidence="1" type="ORF">RSOLAG1IB_02267</name>
</gene>
<dbReference type="EMBL" id="LN679102">
    <property type="protein sequence ID" value="CEL57525.1"/>
    <property type="molecule type" value="Genomic_DNA"/>
</dbReference>
<reference evidence="1 2" key="1">
    <citation type="submission" date="2014-11" db="EMBL/GenBank/DDBJ databases">
        <authorList>
            <person name="Wibberg Daniel"/>
        </authorList>
    </citation>
    <scope>NUCLEOTIDE SEQUENCE [LARGE SCALE GENOMIC DNA]</scope>
    <source>
        <strain evidence="1">Rhizoctonia solani AG1-IB 7/3/14</strain>
    </source>
</reference>
<protein>
    <submittedName>
        <fullName evidence="1">Uncharacterized protein</fullName>
    </submittedName>
</protein>